<feature type="region of interest" description="Disordered" evidence="3">
    <location>
        <begin position="235"/>
        <end position="255"/>
    </location>
</feature>
<dbReference type="PANTHER" id="PTHR46344">
    <property type="entry name" value="OS02G0202900 PROTEIN"/>
    <property type="match status" value="1"/>
</dbReference>
<dbReference type="PANTHER" id="PTHR46344:SF27">
    <property type="entry name" value="KELCH REPEAT SUPERFAMILY PROTEIN"/>
    <property type="match status" value="1"/>
</dbReference>
<evidence type="ECO:0000256" key="3">
    <source>
        <dbReference type="SAM" id="MobiDB-lite"/>
    </source>
</evidence>
<dbReference type="InterPro" id="IPR001040">
    <property type="entry name" value="TIF_eIF_4E"/>
</dbReference>
<dbReference type="OrthoDB" id="294917at2759"/>
<dbReference type="AlphaFoldDB" id="A0A8S1Y312"/>
<reference evidence="4" key="1">
    <citation type="submission" date="2021-01" db="EMBL/GenBank/DDBJ databases">
        <authorList>
            <consortium name="Genoscope - CEA"/>
            <person name="William W."/>
        </authorList>
    </citation>
    <scope>NUCLEOTIDE SEQUENCE</scope>
</reference>
<keyword evidence="2" id="KW-0677">Repeat</keyword>
<dbReference type="GO" id="GO:0003743">
    <property type="term" value="F:translation initiation factor activity"/>
    <property type="evidence" value="ECO:0007669"/>
    <property type="project" value="InterPro"/>
</dbReference>
<name>A0A8S1Y312_9CILI</name>
<keyword evidence="1" id="KW-0880">Kelch repeat</keyword>
<gene>
    <name evidence="4" type="ORF">PPENT_87.1.T1500126</name>
</gene>
<organism evidence="4 5">
    <name type="scientific">Paramecium pentaurelia</name>
    <dbReference type="NCBI Taxonomy" id="43138"/>
    <lineage>
        <taxon>Eukaryota</taxon>
        <taxon>Sar</taxon>
        <taxon>Alveolata</taxon>
        <taxon>Ciliophora</taxon>
        <taxon>Intramacronucleata</taxon>
        <taxon>Oligohymenophorea</taxon>
        <taxon>Peniculida</taxon>
        <taxon>Parameciidae</taxon>
        <taxon>Paramecium</taxon>
    </lineage>
</organism>
<dbReference type="EMBL" id="CAJJDO010000150">
    <property type="protein sequence ID" value="CAD8208406.1"/>
    <property type="molecule type" value="Genomic_DNA"/>
</dbReference>
<evidence type="ECO:0000256" key="2">
    <source>
        <dbReference type="ARBA" id="ARBA00022737"/>
    </source>
</evidence>
<dbReference type="Pfam" id="PF01652">
    <property type="entry name" value="IF4E"/>
    <property type="match status" value="1"/>
</dbReference>
<dbReference type="Proteomes" id="UP000689195">
    <property type="component" value="Unassembled WGS sequence"/>
</dbReference>
<dbReference type="GO" id="GO:0003723">
    <property type="term" value="F:RNA binding"/>
    <property type="evidence" value="ECO:0007669"/>
    <property type="project" value="InterPro"/>
</dbReference>
<protein>
    <submittedName>
        <fullName evidence="4">Uncharacterized protein</fullName>
    </submittedName>
</protein>
<proteinExistence type="predicted"/>
<evidence type="ECO:0000256" key="1">
    <source>
        <dbReference type="ARBA" id="ARBA00022441"/>
    </source>
</evidence>
<evidence type="ECO:0000313" key="5">
    <source>
        <dbReference type="Proteomes" id="UP000689195"/>
    </source>
</evidence>
<sequence>MSTVPPIKCPTHKDYFITNMCILKQCTEPLCPECIPRHIKEHAANGQIPQIENIQNVRQEQKAMVFDIVQKLNEQMFLLSSTDEMVIMNNLFMKLEQTKQEIIKSINTRFEEYKQDLQNKFREVRGSKHDNSKESIDLVKMQLQRMDNLLNKFESSEYIQAILETFFNEIGPQIYQNLDKRCQEYQQQFPDLMITNNVQNLLLQDLDQYIQICNRNQKQRMVSLREQEIVQQLTGEKPTPVQGQQQQSQIKKENVSEINGNKESKQLLKNNVYTKSYQSSQNQNIAREYLSSQSSFKPQFVHNTSELIKVMQDDQVQQLKIVSQQQSSFISSSEEILVSCYADQRKILIYRMPKFIQPMKNLNISDFQEINLILDKRIAVGHQCIMYGKDILIIGGIERDIDRNLSIQSVYKVNLIQKTLNLHSNMIHRRQGFGACLVDTCIYVCCGSSTDCEDSSINTLERFDGQRWTPLRSCMHACTGCSLGNINNEYLIKIGGIDKQYVNIQTIEVYSIRQNTWFDLQIYDSQGNLWNEIPLHSGLAQINQTELMVFGGQLGEEFTDKSYVITLDLTTTTIRSGIVRRGFQVPTIGYVDQVKVYENSVYAIMTEGVHLAGTKKTVINCNSDKWIYINNINDKWTISEKYNASYNIDYKRTIVDICSFSTVEELGFLMKKTIYSKLSDILSEPQKCKIFKQFNDENADAQIEAIQFFKNDIKPWWEDENNKNGGEIQFDISTQYYAVYDQIYLDFLLQIIGQATEELRHINGLRVLDKINAKQGNRIRIELWMDIDPKDQDESIGRLIEWIDSTLKKHKIDIDQTQFNKVSHKK</sequence>
<keyword evidence="5" id="KW-1185">Reference proteome</keyword>
<evidence type="ECO:0000313" key="4">
    <source>
        <dbReference type="EMBL" id="CAD8208406.1"/>
    </source>
</evidence>
<comment type="caution">
    <text evidence="4">The sequence shown here is derived from an EMBL/GenBank/DDBJ whole genome shotgun (WGS) entry which is preliminary data.</text>
</comment>
<accession>A0A8S1Y312</accession>